<comment type="cofactor">
    <cofactor evidence="1">
        <name>Mg(2+)</name>
        <dbReference type="ChEBI" id="CHEBI:18420"/>
    </cofactor>
</comment>
<evidence type="ECO:0000256" key="2">
    <source>
        <dbReference type="ARBA" id="ARBA00022723"/>
    </source>
</evidence>
<dbReference type="Pfam" id="PF00293">
    <property type="entry name" value="NUDIX"/>
    <property type="match status" value="1"/>
</dbReference>
<dbReference type="PANTHER" id="PTHR12629">
    <property type="entry name" value="DIPHOSPHOINOSITOL POLYPHOSPHATE PHOSPHOHYDROLASE"/>
    <property type="match status" value="1"/>
</dbReference>
<dbReference type="PANTHER" id="PTHR12629:SF0">
    <property type="entry name" value="DIPHOSPHOINOSITOL-POLYPHOSPHATE DIPHOSPHATASE"/>
    <property type="match status" value="1"/>
</dbReference>
<gene>
    <name evidence="6" type="ORF">SAMN05421742_101220</name>
</gene>
<keyword evidence="3" id="KW-0378">Hydrolase</keyword>
<protein>
    <submittedName>
        <fullName evidence="6">8-oxo-dGTP pyrophosphatase MutT, NUDIX family</fullName>
    </submittedName>
</protein>
<dbReference type="CDD" id="cd04666">
    <property type="entry name" value="NUDIX_DIPP2_like_Nudt4"/>
    <property type="match status" value="1"/>
</dbReference>
<dbReference type="AlphaFoldDB" id="A0A1G7U758"/>
<keyword evidence="4" id="KW-0460">Magnesium</keyword>
<evidence type="ECO:0000313" key="7">
    <source>
        <dbReference type="Proteomes" id="UP000217076"/>
    </source>
</evidence>
<dbReference type="InterPro" id="IPR000086">
    <property type="entry name" value="NUDIX_hydrolase_dom"/>
</dbReference>
<sequence>MTWRSVFEAVVLPMVRRPRLFQVAALCHRQGHAGPEVLLVTSRETGRWVLPKGWPVRGLDAAGAAVEEAWEEAGVRPAPGRPRPVGRYRYAKRLKGGLPVETEVAVFAVAVAKLADTFPEVGSRERRWMTPAKAAEAVDEPDLKTLLRALPPLAG</sequence>
<dbReference type="RefSeq" id="WP_218119446.1">
    <property type="nucleotide sequence ID" value="NZ_FNCV01000001.1"/>
</dbReference>
<dbReference type="GO" id="GO:0071543">
    <property type="term" value="P:diphosphoinositol polyphosphate metabolic process"/>
    <property type="evidence" value="ECO:0007669"/>
    <property type="project" value="TreeGrafter"/>
</dbReference>
<evidence type="ECO:0000256" key="4">
    <source>
        <dbReference type="ARBA" id="ARBA00022842"/>
    </source>
</evidence>
<keyword evidence="7" id="KW-1185">Reference proteome</keyword>
<reference evidence="7" key="1">
    <citation type="submission" date="2016-10" db="EMBL/GenBank/DDBJ databases">
        <authorList>
            <person name="Varghese N."/>
            <person name="Submissions S."/>
        </authorList>
    </citation>
    <scope>NUCLEOTIDE SEQUENCE [LARGE SCALE GENOMIC DNA]</scope>
    <source>
        <strain evidence="7">930I</strain>
    </source>
</reference>
<dbReference type="EMBL" id="FNCV01000001">
    <property type="protein sequence ID" value="SDG42879.1"/>
    <property type="molecule type" value="Genomic_DNA"/>
</dbReference>
<proteinExistence type="predicted"/>
<dbReference type="Proteomes" id="UP000217076">
    <property type="component" value="Unassembled WGS sequence"/>
</dbReference>
<evidence type="ECO:0000313" key="6">
    <source>
        <dbReference type="EMBL" id="SDG42879.1"/>
    </source>
</evidence>
<dbReference type="GO" id="GO:0034432">
    <property type="term" value="F:bis(5'-adenosyl)-pentaphosphatase activity"/>
    <property type="evidence" value="ECO:0007669"/>
    <property type="project" value="TreeGrafter"/>
</dbReference>
<evidence type="ECO:0000259" key="5">
    <source>
        <dbReference type="PROSITE" id="PS51462"/>
    </source>
</evidence>
<dbReference type="InterPro" id="IPR047198">
    <property type="entry name" value="DDP-like_NUDIX"/>
</dbReference>
<keyword evidence="2" id="KW-0479">Metal-binding</keyword>
<dbReference type="Gene3D" id="3.90.79.10">
    <property type="entry name" value="Nucleoside Triphosphate Pyrophosphohydrolase"/>
    <property type="match status" value="1"/>
</dbReference>
<dbReference type="GO" id="GO:1901907">
    <property type="term" value="P:diadenosine pentaphosphate catabolic process"/>
    <property type="evidence" value="ECO:0007669"/>
    <property type="project" value="TreeGrafter"/>
</dbReference>
<dbReference type="GO" id="GO:0008486">
    <property type="term" value="F:diphosphoinositol-polyphosphate diphosphatase activity"/>
    <property type="evidence" value="ECO:0007669"/>
    <property type="project" value="TreeGrafter"/>
</dbReference>
<accession>A0A1G7U758</accession>
<name>A0A1G7U758_9PROT</name>
<dbReference type="GO" id="GO:1901909">
    <property type="term" value="P:diadenosine hexaphosphate catabolic process"/>
    <property type="evidence" value="ECO:0007669"/>
    <property type="project" value="TreeGrafter"/>
</dbReference>
<evidence type="ECO:0000256" key="1">
    <source>
        <dbReference type="ARBA" id="ARBA00001946"/>
    </source>
</evidence>
<dbReference type="SUPFAM" id="SSF55811">
    <property type="entry name" value="Nudix"/>
    <property type="match status" value="1"/>
</dbReference>
<dbReference type="STRING" id="83401.SAMN05421742_101220"/>
<dbReference type="GO" id="GO:0034431">
    <property type="term" value="F:bis(5'-adenosyl)-hexaphosphatase activity"/>
    <property type="evidence" value="ECO:0007669"/>
    <property type="project" value="TreeGrafter"/>
</dbReference>
<evidence type="ECO:0000256" key="3">
    <source>
        <dbReference type="ARBA" id="ARBA00022801"/>
    </source>
</evidence>
<feature type="domain" description="Nudix hydrolase" evidence="5">
    <location>
        <begin position="18"/>
        <end position="151"/>
    </location>
</feature>
<dbReference type="GO" id="GO:0000298">
    <property type="term" value="F:endopolyphosphatase activity"/>
    <property type="evidence" value="ECO:0007669"/>
    <property type="project" value="TreeGrafter"/>
</dbReference>
<dbReference type="GO" id="GO:1901911">
    <property type="term" value="P:adenosine 5'-(hexahydrogen pentaphosphate) catabolic process"/>
    <property type="evidence" value="ECO:0007669"/>
    <property type="project" value="TreeGrafter"/>
</dbReference>
<dbReference type="GO" id="GO:0046872">
    <property type="term" value="F:metal ion binding"/>
    <property type="evidence" value="ECO:0007669"/>
    <property type="project" value="UniProtKB-KW"/>
</dbReference>
<organism evidence="6 7">
    <name type="scientific">Roseospirillum parvum</name>
    <dbReference type="NCBI Taxonomy" id="83401"/>
    <lineage>
        <taxon>Bacteria</taxon>
        <taxon>Pseudomonadati</taxon>
        <taxon>Pseudomonadota</taxon>
        <taxon>Alphaproteobacteria</taxon>
        <taxon>Rhodospirillales</taxon>
        <taxon>Rhodospirillaceae</taxon>
        <taxon>Roseospirillum</taxon>
    </lineage>
</organism>
<dbReference type="GO" id="GO:0005737">
    <property type="term" value="C:cytoplasm"/>
    <property type="evidence" value="ECO:0007669"/>
    <property type="project" value="TreeGrafter"/>
</dbReference>
<dbReference type="PROSITE" id="PS51462">
    <property type="entry name" value="NUDIX"/>
    <property type="match status" value="1"/>
</dbReference>
<dbReference type="InterPro" id="IPR015797">
    <property type="entry name" value="NUDIX_hydrolase-like_dom_sf"/>
</dbReference>